<organism evidence="2 3">
    <name type="scientific">Oceanobacillus indicireducens</name>
    <dbReference type="NCBI Taxonomy" id="1004261"/>
    <lineage>
        <taxon>Bacteria</taxon>
        <taxon>Bacillati</taxon>
        <taxon>Bacillota</taxon>
        <taxon>Bacilli</taxon>
        <taxon>Bacillales</taxon>
        <taxon>Bacillaceae</taxon>
        <taxon>Oceanobacillus</taxon>
    </lineage>
</organism>
<proteinExistence type="predicted"/>
<sequence>MKKFLLFVGGLIAFFVLLANIGPMIILGLSLWLLYIVFKKFVATDSTGAKVGWIVVGLLVLSISLSNIYAIIGVAAVYVLYLIMKSWKEEPVVHTVNDDDPFTNFEREWADLHQ</sequence>
<dbReference type="EMBL" id="BMOS01000021">
    <property type="protein sequence ID" value="GGN61724.1"/>
    <property type="molecule type" value="Genomic_DNA"/>
</dbReference>
<evidence type="ECO:0000313" key="3">
    <source>
        <dbReference type="Proteomes" id="UP000624041"/>
    </source>
</evidence>
<keyword evidence="3" id="KW-1185">Reference proteome</keyword>
<name>A0A918D3J3_9BACI</name>
<keyword evidence="1" id="KW-0472">Membrane</keyword>
<keyword evidence="1" id="KW-1133">Transmembrane helix</keyword>
<dbReference type="RefSeq" id="WP_156855786.1">
    <property type="nucleotide sequence ID" value="NZ_BMOS01000021.1"/>
</dbReference>
<feature type="transmembrane region" description="Helical" evidence="1">
    <location>
        <begin position="52"/>
        <end position="81"/>
    </location>
</feature>
<accession>A0A918D3J3</accession>
<comment type="caution">
    <text evidence="2">The sequence shown here is derived from an EMBL/GenBank/DDBJ whole genome shotgun (WGS) entry which is preliminary data.</text>
</comment>
<dbReference type="AlphaFoldDB" id="A0A918D3J3"/>
<reference evidence="2" key="2">
    <citation type="submission" date="2020-09" db="EMBL/GenBank/DDBJ databases">
        <authorList>
            <person name="Sun Q."/>
            <person name="Ohkuma M."/>
        </authorList>
    </citation>
    <scope>NUCLEOTIDE SEQUENCE</scope>
    <source>
        <strain evidence="2">JCM 17251</strain>
    </source>
</reference>
<evidence type="ECO:0008006" key="4">
    <source>
        <dbReference type="Google" id="ProtNLM"/>
    </source>
</evidence>
<protein>
    <recommendedName>
        <fullName evidence="4">Flagellar basal body rod protein</fullName>
    </recommendedName>
</protein>
<reference evidence="2" key="1">
    <citation type="journal article" date="2014" name="Int. J. Syst. Evol. Microbiol.">
        <title>Complete genome sequence of Corynebacterium casei LMG S-19264T (=DSM 44701T), isolated from a smear-ripened cheese.</title>
        <authorList>
            <consortium name="US DOE Joint Genome Institute (JGI-PGF)"/>
            <person name="Walter F."/>
            <person name="Albersmeier A."/>
            <person name="Kalinowski J."/>
            <person name="Ruckert C."/>
        </authorList>
    </citation>
    <scope>NUCLEOTIDE SEQUENCE</scope>
    <source>
        <strain evidence="2">JCM 17251</strain>
    </source>
</reference>
<evidence type="ECO:0000256" key="1">
    <source>
        <dbReference type="SAM" id="Phobius"/>
    </source>
</evidence>
<dbReference type="Proteomes" id="UP000624041">
    <property type="component" value="Unassembled WGS sequence"/>
</dbReference>
<keyword evidence="1" id="KW-0812">Transmembrane</keyword>
<gene>
    <name evidence="2" type="ORF">GCM10007971_27010</name>
</gene>
<evidence type="ECO:0000313" key="2">
    <source>
        <dbReference type="EMBL" id="GGN61724.1"/>
    </source>
</evidence>